<gene>
    <name evidence="9" type="ORF">B0T10DRAFT_487651</name>
</gene>
<dbReference type="CDD" id="cd00067">
    <property type="entry name" value="GAL4"/>
    <property type="match status" value="1"/>
</dbReference>
<evidence type="ECO:0000256" key="6">
    <source>
        <dbReference type="ARBA" id="ARBA00023242"/>
    </source>
</evidence>
<dbReference type="GO" id="GO:0005634">
    <property type="term" value="C:nucleus"/>
    <property type="evidence" value="ECO:0007669"/>
    <property type="project" value="TreeGrafter"/>
</dbReference>
<dbReference type="Pfam" id="PF04082">
    <property type="entry name" value="Fungal_trans"/>
    <property type="match status" value="1"/>
</dbReference>
<evidence type="ECO:0000313" key="10">
    <source>
        <dbReference type="Proteomes" id="UP000777438"/>
    </source>
</evidence>
<dbReference type="GO" id="GO:0008270">
    <property type="term" value="F:zinc ion binding"/>
    <property type="evidence" value="ECO:0007669"/>
    <property type="project" value="InterPro"/>
</dbReference>
<dbReference type="GO" id="GO:0001228">
    <property type="term" value="F:DNA-binding transcription activator activity, RNA polymerase II-specific"/>
    <property type="evidence" value="ECO:0007669"/>
    <property type="project" value="TreeGrafter"/>
</dbReference>
<dbReference type="PROSITE" id="PS00463">
    <property type="entry name" value="ZN2_CY6_FUNGAL_1"/>
    <property type="match status" value="1"/>
</dbReference>
<dbReference type="InterPro" id="IPR001138">
    <property type="entry name" value="Zn2Cys6_DnaBD"/>
</dbReference>
<dbReference type="PANTHER" id="PTHR31944:SF131">
    <property type="entry name" value="HEME-RESPONSIVE ZINC FINGER TRANSCRIPTION FACTOR HAP1"/>
    <property type="match status" value="1"/>
</dbReference>
<dbReference type="SMART" id="SM00906">
    <property type="entry name" value="Fungal_trans"/>
    <property type="match status" value="1"/>
</dbReference>
<keyword evidence="4" id="KW-0238">DNA-binding</keyword>
<reference evidence="9 10" key="1">
    <citation type="journal article" date="2021" name="Nat. Commun.">
        <title>Genetic determinants of endophytism in the Arabidopsis root mycobiome.</title>
        <authorList>
            <person name="Mesny F."/>
            <person name="Miyauchi S."/>
            <person name="Thiergart T."/>
            <person name="Pickel B."/>
            <person name="Atanasova L."/>
            <person name="Karlsson M."/>
            <person name="Huettel B."/>
            <person name="Barry K.W."/>
            <person name="Haridas S."/>
            <person name="Chen C."/>
            <person name="Bauer D."/>
            <person name="Andreopoulos W."/>
            <person name="Pangilinan J."/>
            <person name="LaButti K."/>
            <person name="Riley R."/>
            <person name="Lipzen A."/>
            <person name="Clum A."/>
            <person name="Drula E."/>
            <person name="Henrissat B."/>
            <person name="Kohler A."/>
            <person name="Grigoriev I.V."/>
            <person name="Martin F.M."/>
            <person name="Hacquard S."/>
        </authorList>
    </citation>
    <scope>NUCLEOTIDE SEQUENCE [LARGE SCALE GENOMIC DNA]</scope>
    <source>
        <strain evidence="9 10">MPI-CAGE-CH-0241</strain>
    </source>
</reference>
<comment type="caution">
    <text evidence="9">The sequence shown here is derived from an EMBL/GenBank/DDBJ whole genome shotgun (WGS) entry which is preliminary data.</text>
</comment>
<organism evidence="9 10">
    <name type="scientific">Thelonectria olida</name>
    <dbReference type="NCBI Taxonomy" id="1576542"/>
    <lineage>
        <taxon>Eukaryota</taxon>
        <taxon>Fungi</taxon>
        <taxon>Dikarya</taxon>
        <taxon>Ascomycota</taxon>
        <taxon>Pezizomycotina</taxon>
        <taxon>Sordariomycetes</taxon>
        <taxon>Hypocreomycetidae</taxon>
        <taxon>Hypocreales</taxon>
        <taxon>Nectriaceae</taxon>
        <taxon>Thelonectria</taxon>
    </lineage>
</organism>
<evidence type="ECO:0000256" key="1">
    <source>
        <dbReference type="ARBA" id="ARBA00022723"/>
    </source>
</evidence>
<feature type="compositionally biased region" description="Polar residues" evidence="7">
    <location>
        <begin position="184"/>
        <end position="197"/>
    </location>
</feature>
<feature type="compositionally biased region" description="Polar residues" evidence="7">
    <location>
        <begin position="257"/>
        <end position="267"/>
    </location>
</feature>
<evidence type="ECO:0000256" key="5">
    <source>
        <dbReference type="ARBA" id="ARBA00023163"/>
    </source>
</evidence>
<dbReference type="Gene3D" id="4.10.240.10">
    <property type="entry name" value="Zn(2)-C6 fungal-type DNA-binding domain"/>
    <property type="match status" value="1"/>
</dbReference>
<dbReference type="Pfam" id="PF00172">
    <property type="entry name" value="Zn_clus"/>
    <property type="match status" value="1"/>
</dbReference>
<feature type="region of interest" description="Disordered" evidence="7">
    <location>
        <begin position="69"/>
        <end position="112"/>
    </location>
</feature>
<proteinExistence type="predicted"/>
<evidence type="ECO:0000313" key="9">
    <source>
        <dbReference type="EMBL" id="KAH6889279.1"/>
    </source>
</evidence>
<keyword evidence="2" id="KW-0862">Zinc</keyword>
<dbReference type="InterPro" id="IPR036864">
    <property type="entry name" value="Zn2-C6_fun-type_DNA-bd_sf"/>
</dbReference>
<keyword evidence="3" id="KW-0805">Transcription regulation</keyword>
<dbReference type="Proteomes" id="UP000777438">
    <property type="component" value="Unassembled WGS sequence"/>
</dbReference>
<keyword evidence="1" id="KW-0479">Metal-binding</keyword>
<protein>
    <recommendedName>
        <fullName evidence="8">Zn(2)-C6 fungal-type domain-containing protein</fullName>
    </recommendedName>
</protein>
<dbReference type="GO" id="GO:0006351">
    <property type="term" value="P:DNA-templated transcription"/>
    <property type="evidence" value="ECO:0007669"/>
    <property type="project" value="InterPro"/>
</dbReference>
<keyword evidence="6" id="KW-0539">Nucleus</keyword>
<evidence type="ECO:0000259" key="8">
    <source>
        <dbReference type="PROSITE" id="PS50048"/>
    </source>
</evidence>
<accession>A0A9P8W4Q7</accession>
<keyword evidence="5" id="KW-0804">Transcription</keyword>
<name>A0A9P8W4Q7_9HYPO</name>
<evidence type="ECO:0000256" key="4">
    <source>
        <dbReference type="ARBA" id="ARBA00023125"/>
    </source>
</evidence>
<evidence type="ECO:0000256" key="3">
    <source>
        <dbReference type="ARBA" id="ARBA00023015"/>
    </source>
</evidence>
<feature type="region of interest" description="Disordered" evidence="7">
    <location>
        <begin position="254"/>
        <end position="289"/>
    </location>
</feature>
<evidence type="ECO:0000256" key="2">
    <source>
        <dbReference type="ARBA" id="ARBA00022833"/>
    </source>
</evidence>
<dbReference type="GO" id="GO:0000978">
    <property type="term" value="F:RNA polymerase II cis-regulatory region sequence-specific DNA binding"/>
    <property type="evidence" value="ECO:0007669"/>
    <property type="project" value="TreeGrafter"/>
</dbReference>
<feature type="compositionally biased region" description="Low complexity" evidence="7">
    <location>
        <begin position="167"/>
        <end position="183"/>
    </location>
</feature>
<feature type="region of interest" description="Disordered" evidence="7">
    <location>
        <begin position="167"/>
        <end position="207"/>
    </location>
</feature>
<feature type="domain" description="Zn(2)-C6 fungal-type" evidence="8">
    <location>
        <begin position="113"/>
        <end position="142"/>
    </location>
</feature>
<dbReference type="OrthoDB" id="4337792at2759"/>
<dbReference type="SUPFAM" id="SSF57701">
    <property type="entry name" value="Zn2/Cys6 DNA-binding domain"/>
    <property type="match status" value="1"/>
</dbReference>
<dbReference type="SMART" id="SM00066">
    <property type="entry name" value="GAL4"/>
    <property type="match status" value="1"/>
</dbReference>
<dbReference type="InterPro" id="IPR051430">
    <property type="entry name" value="Fungal_TF_Env_Response"/>
</dbReference>
<dbReference type="CDD" id="cd12148">
    <property type="entry name" value="fungal_TF_MHR"/>
    <property type="match status" value="1"/>
</dbReference>
<keyword evidence="10" id="KW-1185">Reference proteome</keyword>
<dbReference type="AlphaFoldDB" id="A0A9P8W4Q7"/>
<evidence type="ECO:0000256" key="7">
    <source>
        <dbReference type="SAM" id="MobiDB-lite"/>
    </source>
</evidence>
<dbReference type="EMBL" id="JAGPYM010000011">
    <property type="protein sequence ID" value="KAH6889279.1"/>
    <property type="molecule type" value="Genomic_DNA"/>
</dbReference>
<sequence length="871" mass="96849">MVIPEPTRPGQLISLLPLSIISVSPSLFNLVPSQDCVLQYLPSAKLLVSCVTAETESCLEPQHTIPTALPMEGEQQPRPQPLQAQSGAGPEQPEHHQGQAQLQPRRRRRPALSCRECRRRKIKCDQKNPCAHCIRHKAQCTYQTFHNGSEPAVSAVPATAVVPSRARAWARTSTATSTSPTPSGNTDTRSPLRSTIDQPRRDQPSAPHGLEILSARVTTGHGIPTPASSSLKHDQDQGHDVQDLLQRLLQKLEEPGQPQTGGKSTRAPSEVGVETQTRQDEDQDEDRPQDWKIMLNKARDLGNSGWTEFAQEFVPIIACWGEIMGKVSKNAAFRDPEVAALVIQASDLLGKSKNTARSIKLVRPTRGLLSSPDLLAPPPREKSDTLANLYFASFESTHRILHIPTFWADYRRYWDYPDSVTTSLRLTILLVLAIGSSLCDYPTPEDAIRNAELVHHWIYAAETWLAGPLEKDRVDLAGLQIYCLTLVARQIFSIGGDTVWMSTGSLIHRAMQIGLHRDPQNLPGKPMSVLQTEVRRRLWGTILELVVQASLDARMPPRISFDEFDTQLPSNVDDVEIDESTTVAPSHPPDHFTTTSIQLALLGSIPVRLRILNLLNKFDAETSYQDILALSSELTEALHMNNCLMKDTQGSTPFHRNLLDYLVRRFMIPLHFFFSNQARTNPVYYVSIRLSVDAALAIMSPEPDAAFSRLMASGGGLFREGLRVIMVAVGLELLIHVQAQRLDGTLHRTSQYRQLLKQSIRDMMVLAEERIHQGETNVKSHMFLNMILGQVEAIETDSSVELHVARTARDSLEHCYGVLKARADKMPVASSPTANLAPPGMDMGQGMDGYVMDLDWETFLPDQAFFNAMST</sequence>
<dbReference type="InterPro" id="IPR007219">
    <property type="entry name" value="XnlR_reg_dom"/>
</dbReference>
<dbReference type="PROSITE" id="PS50048">
    <property type="entry name" value="ZN2_CY6_FUNGAL_2"/>
    <property type="match status" value="1"/>
</dbReference>
<feature type="region of interest" description="Disordered" evidence="7">
    <location>
        <begin position="219"/>
        <end position="239"/>
    </location>
</feature>
<dbReference type="PANTHER" id="PTHR31944">
    <property type="entry name" value="HEME-RESPONSIVE ZINC FINGER TRANSCRIPTION FACTOR HAP1"/>
    <property type="match status" value="1"/>
</dbReference>